<feature type="non-terminal residue" evidence="1">
    <location>
        <position position="1"/>
    </location>
</feature>
<proteinExistence type="predicted"/>
<dbReference type="Gene3D" id="2.130.10.10">
    <property type="entry name" value="YVTN repeat-like/Quinoprotein amine dehydrogenase"/>
    <property type="match status" value="1"/>
</dbReference>
<dbReference type="InterPro" id="IPR011659">
    <property type="entry name" value="WD40"/>
</dbReference>
<evidence type="ECO:0000313" key="1">
    <source>
        <dbReference type="EMBL" id="SVD54370.1"/>
    </source>
</evidence>
<reference evidence="1" key="1">
    <citation type="submission" date="2018-05" db="EMBL/GenBank/DDBJ databases">
        <authorList>
            <person name="Lanie J.A."/>
            <person name="Ng W.-L."/>
            <person name="Kazmierczak K.M."/>
            <person name="Andrzejewski T.M."/>
            <person name="Davidsen T.M."/>
            <person name="Wayne K.J."/>
            <person name="Tettelin H."/>
            <person name="Glass J.I."/>
            <person name="Rusch D."/>
            <person name="Podicherti R."/>
            <person name="Tsui H.-C.T."/>
            <person name="Winkler M.E."/>
        </authorList>
    </citation>
    <scope>NUCLEOTIDE SEQUENCE</scope>
</reference>
<dbReference type="AlphaFoldDB" id="A0A382W759"/>
<accession>A0A382W759</accession>
<dbReference type="SUPFAM" id="SSF82171">
    <property type="entry name" value="DPP6 N-terminal domain-like"/>
    <property type="match status" value="1"/>
</dbReference>
<protein>
    <submittedName>
        <fullName evidence="1">Uncharacterized protein</fullName>
    </submittedName>
</protein>
<sequence>VGEHWAGPFPYAAGPIKVYAPQHTHPHPSFSPDSTCIVFTSDRSGHAQIYEVMVPTGIW</sequence>
<dbReference type="Pfam" id="PF07676">
    <property type="entry name" value="PD40"/>
    <property type="match status" value="1"/>
</dbReference>
<dbReference type="EMBL" id="UINC01157402">
    <property type="protein sequence ID" value="SVD54370.1"/>
    <property type="molecule type" value="Genomic_DNA"/>
</dbReference>
<name>A0A382W759_9ZZZZ</name>
<gene>
    <name evidence="1" type="ORF">METZ01_LOCUS407224</name>
</gene>
<organism evidence="1">
    <name type="scientific">marine metagenome</name>
    <dbReference type="NCBI Taxonomy" id="408172"/>
    <lineage>
        <taxon>unclassified sequences</taxon>
        <taxon>metagenomes</taxon>
        <taxon>ecological metagenomes</taxon>
    </lineage>
</organism>
<dbReference type="InterPro" id="IPR015943">
    <property type="entry name" value="WD40/YVTN_repeat-like_dom_sf"/>
</dbReference>